<dbReference type="PANTHER" id="PTHR10961">
    <property type="entry name" value="PEROXISOMAL SARCOSINE OXIDASE"/>
    <property type="match status" value="1"/>
</dbReference>
<evidence type="ECO:0000256" key="3">
    <source>
        <dbReference type="ARBA" id="ARBA00022630"/>
    </source>
</evidence>
<feature type="domain" description="FAD dependent oxidoreductase" evidence="6">
    <location>
        <begin position="3"/>
        <end position="384"/>
    </location>
</feature>
<protein>
    <submittedName>
        <fullName evidence="7">Sarcosine oxidase / L-pipecolate oxidase</fullName>
        <ecNumber evidence="7">1.5.3.1</ecNumber>
        <ecNumber evidence="7">1.5.3.7</ecNumber>
    </submittedName>
</protein>
<sequence>MYDAVVVGLGGVGSFALRALAKGGARSLGIERFSKGHTWGSSHGKTRIYRRAYYEHPSYVPWIEYSIQQFQQLENYCGDSLMQECGTLLMAPGNVDGSLPPRLQASYDSAEKYGIPVEFMSNSNLRNRFPQFNFDDTTSNHPLVGLYEPGGGILRPELIIDAALKEAEQHSQTSIREETTVVSYEELESYVEILLRSGDGENEAIQTKALLISAGGWAGQLLPSWSPHLRVLRQLSAWIDVSSATDPNLYSYKNMPTWVMDTPAWPFPLYGLPCDSDDHGHKHWLKVGVHGREDVLQDASNNPIHVSGLELEEMVSASLLSYNQSLLGAQGTLFKMVLPCLYTMTPDSNYLIGPLRENSRVFAVAGLSGHGFKMTPALGAMMADFALGKNLDAWHFEFCSPERFRFMHM</sequence>
<dbReference type="Pfam" id="PF01266">
    <property type="entry name" value="DAO"/>
    <property type="match status" value="1"/>
</dbReference>
<keyword evidence="8" id="KW-1185">Reference proteome</keyword>
<comment type="caution">
    <text evidence="7">The sequence shown here is derived from an EMBL/GenBank/DDBJ whole genome shotgun (WGS) entry which is preliminary data.</text>
</comment>
<dbReference type="AlphaFoldDB" id="A0A1Z5JET4"/>
<evidence type="ECO:0000256" key="2">
    <source>
        <dbReference type="ARBA" id="ARBA00010989"/>
    </source>
</evidence>
<keyword evidence="5 7" id="KW-0560">Oxidoreductase</keyword>
<dbReference type="InParanoid" id="A0A1Z5JET4"/>
<dbReference type="OrthoDB" id="424974at2759"/>
<dbReference type="GO" id="GO:0008115">
    <property type="term" value="F:sarcosine oxidase activity"/>
    <property type="evidence" value="ECO:0007669"/>
    <property type="project" value="UniProtKB-EC"/>
</dbReference>
<evidence type="ECO:0000259" key="6">
    <source>
        <dbReference type="Pfam" id="PF01266"/>
    </source>
</evidence>
<evidence type="ECO:0000256" key="4">
    <source>
        <dbReference type="ARBA" id="ARBA00022827"/>
    </source>
</evidence>
<dbReference type="Gene3D" id="3.50.50.60">
    <property type="entry name" value="FAD/NAD(P)-binding domain"/>
    <property type="match status" value="1"/>
</dbReference>
<dbReference type="SUPFAM" id="SSF51905">
    <property type="entry name" value="FAD/NAD(P)-binding domain"/>
    <property type="match status" value="1"/>
</dbReference>
<accession>A0A1Z5JET4</accession>
<gene>
    <name evidence="7" type="ORF">FisN_24Hu089</name>
</gene>
<organism evidence="7 8">
    <name type="scientific">Fistulifera solaris</name>
    <name type="common">Oleaginous diatom</name>
    <dbReference type="NCBI Taxonomy" id="1519565"/>
    <lineage>
        <taxon>Eukaryota</taxon>
        <taxon>Sar</taxon>
        <taxon>Stramenopiles</taxon>
        <taxon>Ochrophyta</taxon>
        <taxon>Bacillariophyta</taxon>
        <taxon>Bacillariophyceae</taxon>
        <taxon>Bacillariophycidae</taxon>
        <taxon>Naviculales</taxon>
        <taxon>Naviculaceae</taxon>
        <taxon>Fistulifera</taxon>
    </lineage>
</organism>
<dbReference type="EC" id="1.5.3.7" evidence="7"/>
<dbReference type="GO" id="GO:0050031">
    <property type="term" value="F:L-pipecolate oxidase activity"/>
    <property type="evidence" value="ECO:0007669"/>
    <property type="project" value="UniProtKB-EC"/>
</dbReference>
<dbReference type="EC" id="1.5.3.1" evidence="7"/>
<dbReference type="InterPro" id="IPR036188">
    <property type="entry name" value="FAD/NAD-bd_sf"/>
</dbReference>
<dbReference type="Proteomes" id="UP000198406">
    <property type="component" value="Unassembled WGS sequence"/>
</dbReference>
<comment type="similarity">
    <text evidence="2">Belongs to the MSOX/MTOX family.</text>
</comment>
<name>A0A1Z5JET4_FISSO</name>
<keyword evidence="3" id="KW-0285">Flavoprotein</keyword>
<evidence type="ECO:0000256" key="5">
    <source>
        <dbReference type="ARBA" id="ARBA00023002"/>
    </source>
</evidence>
<dbReference type="NCBIfam" id="NF008425">
    <property type="entry name" value="PRK11259.1"/>
    <property type="match status" value="1"/>
</dbReference>
<evidence type="ECO:0000256" key="1">
    <source>
        <dbReference type="ARBA" id="ARBA00001974"/>
    </source>
</evidence>
<dbReference type="PANTHER" id="PTHR10961:SF7">
    <property type="entry name" value="FAD DEPENDENT OXIDOREDUCTASE DOMAIN-CONTAINING PROTEIN"/>
    <property type="match status" value="1"/>
</dbReference>
<dbReference type="GO" id="GO:0050660">
    <property type="term" value="F:flavin adenine dinucleotide binding"/>
    <property type="evidence" value="ECO:0007669"/>
    <property type="project" value="InterPro"/>
</dbReference>
<dbReference type="InterPro" id="IPR045170">
    <property type="entry name" value="MTOX"/>
</dbReference>
<evidence type="ECO:0000313" key="8">
    <source>
        <dbReference type="Proteomes" id="UP000198406"/>
    </source>
</evidence>
<reference evidence="7 8" key="1">
    <citation type="journal article" date="2015" name="Plant Cell">
        <title>Oil accumulation by the oleaginous diatom Fistulifera solaris as revealed by the genome and transcriptome.</title>
        <authorList>
            <person name="Tanaka T."/>
            <person name="Maeda Y."/>
            <person name="Veluchamy A."/>
            <person name="Tanaka M."/>
            <person name="Abida H."/>
            <person name="Marechal E."/>
            <person name="Bowler C."/>
            <person name="Muto M."/>
            <person name="Sunaga Y."/>
            <person name="Tanaka M."/>
            <person name="Yoshino T."/>
            <person name="Taniguchi T."/>
            <person name="Fukuda Y."/>
            <person name="Nemoto M."/>
            <person name="Matsumoto M."/>
            <person name="Wong P.S."/>
            <person name="Aburatani S."/>
            <person name="Fujibuchi W."/>
        </authorList>
    </citation>
    <scope>NUCLEOTIDE SEQUENCE [LARGE SCALE GENOMIC DNA]</scope>
    <source>
        <strain evidence="7 8">JPCC DA0580</strain>
    </source>
</reference>
<dbReference type="InterPro" id="IPR006076">
    <property type="entry name" value="FAD-dep_OxRdtase"/>
</dbReference>
<comment type="cofactor">
    <cofactor evidence="1">
        <name>FAD</name>
        <dbReference type="ChEBI" id="CHEBI:57692"/>
    </cofactor>
</comment>
<proteinExistence type="inferred from homology"/>
<dbReference type="EMBL" id="BDSP01000052">
    <property type="protein sequence ID" value="GAX12513.1"/>
    <property type="molecule type" value="Genomic_DNA"/>
</dbReference>
<keyword evidence="4" id="KW-0274">FAD</keyword>
<evidence type="ECO:0000313" key="7">
    <source>
        <dbReference type="EMBL" id="GAX12513.1"/>
    </source>
</evidence>
<dbReference type="Gene3D" id="3.30.9.10">
    <property type="entry name" value="D-Amino Acid Oxidase, subunit A, domain 2"/>
    <property type="match status" value="1"/>
</dbReference>